<dbReference type="AlphaFoldDB" id="A0A1F4XTD1"/>
<protein>
    <submittedName>
        <fullName evidence="2">Uncharacterized protein</fullName>
    </submittedName>
</protein>
<reference evidence="2 3" key="1">
    <citation type="journal article" date="2016" name="Nat. Commun.">
        <title>Thousands of microbial genomes shed light on interconnected biogeochemical processes in an aquifer system.</title>
        <authorList>
            <person name="Anantharaman K."/>
            <person name="Brown C.T."/>
            <person name="Hug L.A."/>
            <person name="Sharon I."/>
            <person name="Castelle C.J."/>
            <person name="Probst A.J."/>
            <person name="Thomas B.C."/>
            <person name="Singh A."/>
            <person name="Wilkins M.J."/>
            <person name="Karaoz U."/>
            <person name="Brodie E.L."/>
            <person name="Williams K.H."/>
            <person name="Hubbard S.S."/>
            <person name="Banfield J.F."/>
        </authorList>
    </citation>
    <scope>NUCLEOTIDE SEQUENCE [LARGE SCALE GENOMIC DNA]</scope>
</reference>
<evidence type="ECO:0000313" key="2">
    <source>
        <dbReference type="EMBL" id="OGC84945.1"/>
    </source>
</evidence>
<organism evidence="2 3">
    <name type="scientific">Candidatus Adlerbacteria bacterium RIFCSPHIGHO2_12_FULL_53_18</name>
    <dbReference type="NCBI Taxonomy" id="1797242"/>
    <lineage>
        <taxon>Bacteria</taxon>
        <taxon>Candidatus Adleribacteriota</taxon>
    </lineage>
</organism>
<sequence>MVEKEIKKVSTYSPTPLLVAVVLGGVMVGAAMLTSIHSEWLLAGTVVPGQQKKIDSGKIDADSNGIPDAGITVNGKYVSLYAYDEGGDWYWDLGDGRVQGTVGSVDDLDADTLTTCDYQVQYRGNFENDPFMDSGWIMNNINCSGYDDNGSYNYLIVHETDPRYRGNPDWSVWGTWEYHVLTESGKGNLTRPQNAIGS</sequence>
<feature type="transmembrane region" description="Helical" evidence="1">
    <location>
        <begin position="12"/>
        <end position="33"/>
    </location>
</feature>
<keyword evidence="1" id="KW-0812">Transmembrane</keyword>
<keyword evidence="1" id="KW-0472">Membrane</keyword>
<dbReference type="EMBL" id="MEWW01000007">
    <property type="protein sequence ID" value="OGC84945.1"/>
    <property type="molecule type" value="Genomic_DNA"/>
</dbReference>
<accession>A0A1F4XTD1</accession>
<keyword evidence="1" id="KW-1133">Transmembrane helix</keyword>
<comment type="caution">
    <text evidence="2">The sequence shown here is derived from an EMBL/GenBank/DDBJ whole genome shotgun (WGS) entry which is preliminary data.</text>
</comment>
<evidence type="ECO:0000256" key="1">
    <source>
        <dbReference type="SAM" id="Phobius"/>
    </source>
</evidence>
<gene>
    <name evidence="2" type="ORF">A3F55_02915</name>
</gene>
<name>A0A1F4XTD1_9BACT</name>
<dbReference type="Proteomes" id="UP000178091">
    <property type="component" value="Unassembled WGS sequence"/>
</dbReference>
<proteinExistence type="predicted"/>
<evidence type="ECO:0000313" key="3">
    <source>
        <dbReference type="Proteomes" id="UP000178091"/>
    </source>
</evidence>